<evidence type="ECO:0000256" key="2">
    <source>
        <dbReference type="ARBA" id="ARBA00006763"/>
    </source>
</evidence>
<name>A0A841EWD3_9BACT</name>
<protein>
    <recommendedName>
        <fullName evidence="3">Cytokinin riboside 5'-monophosphate phosphoribohydrolase</fullName>
        <ecNumber evidence="3">3.2.2.n1</ecNumber>
    </recommendedName>
</protein>
<dbReference type="GO" id="GO:0005829">
    <property type="term" value="C:cytosol"/>
    <property type="evidence" value="ECO:0007669"/>
    <property type="project" value="TreeGrafter"/>
</dbReference>
<proteinExistence type="inferred from homology"/>
<reference evidence="4 5" key="1">
    <citation type="submission" date="2020-08" db="EMBL/GenBank/DDBJ databases">
        <title>Functional genomics of gut bacteria from endangered species of beetles.</title>
        <authorList>
            <person name="Carlos-Shanley C."/>
        </authorList>
    </citation>
    <scope>NUCLEOTIDE SEQUENCE [LARGE SCALE GENOMIC DNA]</scope>
    <source>
        <strain evidence="4 5">S00070</strain>
    </source>
</reference>
<dbReference type="SUPFAM" id="SSF102405">
    <property type="entry name" value="MCP/YpsA-like"/>
    <property type="match status" value="1"/>
</dbReference>
<comment type="caution">
    <text evidence="4">The sequence shown here is derived from an EMBL/GenBank/DDBJ whole genome shotgun (WGS) entry which is preliminary data.</text>
</comment>
<evidence type="ECO:0000256" key="1">
    <source>
        <dbReference type="ARBA" id="ARBA00000274"/>
    </source>
</evidence>
<evidence type="ECO:0000313" key="4">
    <source>
        <dbReference type="EMBL" id="MBB6004938.1"/>
    </source>
</evidence>
<dbReference type="PANTHER" id="PTHR31223">
    <property type="entry name" value="LOG FAMILY PROTEIN YJL055W"/>
    <property type="match status" value="1"/>
</dbReference>
<evidence type="ECO:0000313" key="5">
    <source>
        <dbReference type="Proteomes" id="UP000524404"/>
    </source>
</evidence>
<dbReference type="EC" id="3.2.2.n1" evidence="3"/>
<dbReference type="Proteomes" id="UP000524404">
    <property type="component" value="Unassembled WGS sequence"/>
</dbReference>
<keyword evidence="5" id="KW-1185">Reference proteome</keyword>
<dbReference type="RefSeq" id="WP_184136310.1">
    <property type="nucleotide sequence ID" value="NZ_JACHKT010000032.1"/>
</dbReference>
<dbReference type="EMBL" id="JACHKT010000032">
    <property type="protein sequence ID" value="MBB6004938.1"/>
    <property type="molecule type" value="Genomic_DNA"/>
</dbReference>
<keyword evidence="3" id="KW-0203">Cytokinin biosynthesis</keyword>
<accession>A0A841EWD3</accession>
<dbReference type="Pfam" id="PF03641">
    <property type="entry name" value="Lysine_decarbox"/>
    <property type="match status" value="1"/>
</dbReference>
<dbReference type="Gene3D" id="3.40.50.450">
    <property type="match status" value="1"/>
</dbReference>
<dbReference type="NCBIfam" id="TIGR00730">
    <property type="entry name" value="Rossman fold protein, TIGR00730 family"/>
    <property type="match status" value="1"/>
</dbReference>
<dbReference type="PANTHER" id="PTHR31223:SF70">
    <property type="entry name" value="LOG FAMILY PROTEIN YJL055W"/>
    <property type="match status" value="1"/>
</dbReference>
<sequence>MKNILVYCGSSFGQNEIYKSTAKNLGKLLAQQSLRLIYGGGSGGLMGVVADAVLENGGEVTGIIPSFMEAWEVQHKGLTECIVVDSMHVRKQLMAERADAVIALPGGWGTLDELFEILTWRQIGLHKMPIGLLNTNGFYDDLIVMLNKMVTEGFVREANARFLIIDDNIDSLIEKLRNDSYEGELIGKRIDKA</sequence>
<evidence type="ECO:0000256" key="3">
    <source>
        <dbReference type="RuleBase" id="RU363015"/>
    </source>
</evidence>
<keyword evidence="3" id="KW-0378">Hydrolase</keyword>
<comment type="catalytic activity">
    <reaction evidence="1">
        <text>AMP + H2O = D-ribose 5-phosphate + adenine</text>
        <dbReference type="Rhea" id="RHEA:20129"/>
        <dbReference type="ChEBI" id="CHEBI:15377"/>
        <dbReference type="ChEBI" id="CHEBI:16708"/>
        <dbReference type="ChEBI" id="CHEBI:78346"/>
        <dbReference type="ChEBI" id="CHEBI:456215"/>
        <dbReference type="EC" id="3.2.2.4"/>
    </reaction>
</comment>
<dbReference type="AlphaFoldDB" id="A0A841EWD3"/>
<dbReference type="GO" id="GO:0008714">
    <property type="term" value="F:AMP nucleosidase activity"/>
    <property type="evidence" value="ECO:0007669"/>
    <property type="project" value="UniProtKB-EC"/>
</dbReference>
<comment type="similarity">
    <text evidence="2 3">Belongs to the LOG family.</text>
</comment>
<organism evidence="4 5">
    <name type="scientific">Arcicella rosea</name>
    <dbReference type="NCBI Taxonomy" id="502909"/>
    <lineage>
        <taxon>Bacteria</taxon>
        <taxon>Pseudomonadati</taxon>
        <taxon>Bacteroidota</taxon>
        <taxon>Cytophagia</taxon>
        <taxon>Cytophagales</taxon>
        <taxon>Flectobacillaceae</taxon>
        <taxon>Arcicella</taxon>
    </lineage>
</organism>
<dbReference type="GO" id="GO:0009691">
    <property type="term" value="P:cytokinin biosynthetic process"/>
    <property type="evidence" value="ECO:0007669"/>
    <property type="project" value="UniProtKB-UniRule"/>
</dbReference>
<dbReference type="InterPro" id="IPR005269">
    <property type="entry name" value="LOG"/>
</dbReference>
<dbReference type="InterPro" id="IPR031100">
    <property type="entry name" value="LOG_fam"/>
</dbReference>
<gene>
    <name evidence="4" type="ORF">HNP25_003608</name>
</gene>